<evidence type="ECO:0000313" key="2">
    <source>
        <dbReference type="EMBL" id="KAJ3035071.1"/>
    </source>
</evidence>
<reference evidence="2" key="1">
    <citation type="submission" date="2020-05" db="EMBL/GenBank/DDBJ databases">
        <title>Phylogenomic resolution of chytrid fungi.</title>
        <authorList>
            <person name="Stajich J.E."/>
            <person name="Amses K."/>
            <person name="Simmons R."/>
            <person name="Seto K."/>
            <person name="Myers J."/>
            <person name="Bonds A."/>
            <person name="Quandt C.A."/>
            <person name="Barry K."/>
            <person name="Liu P."/>
            <person name="Grigoriev I."/>
            <person name="Longcore J.E."/>
            <person name="James T.Y."/>
        </authorList>
    </citation>
    <scope>NUCLEOTIDE SEQUENCE</scope>
    <source>
        <strain evidence="2">JEL0318</strain>
    </source>
</reference>
<dbReference type="Proteomes" id="UP001212841">
    <property type="component" value="Unassembled WGS sequence"/>
</dbReference>
<dbReference type="AlphaFoldDB" id="A0AAD5WXH3"/>
<proteinExistence type="predicted"/>
<feature type="compositionally biased region" description="Basic residues" evidence="1">
    <location>
        <begin position="63"/>
        <end position="77"/>
    </location>
</feature>
<feature type="region of interest" description="Disordered" evidence="1">
    <location>
        <begin position="59"/>
        <end position="91"/>
    </location>
</feature>
<keyword evidence="3" id="KW-1185">Reference proteome</keyword>
<dbReference type="EMBL" id="JADGJD010002086">
    <property type="protein sequence ID" value="KAJ3035071.1"/>
    <property type="molecule type" value="Genomic_DNA"/>
</dbReference>
<comment type="caution">
    <text evidence="2">The sequence shown here is derived from an EMBL/GenBank/DDBJ whole genome shotgun (WGS) entry which is preliminary data.</text>
</comment>
<organism evidence="2 3">
    <name type="scientific">Rhizophlyctis rosea</name>
    <dbReference type="NCBI Taxonomy" id="64517"/>
    <lineage>
        <taxon>Eukaryota</taxon>
        <taxon>Fungi</taxon>
        <taxon>Fungi incertae sedis</taxon>
        <taxon>Chytridiomycota</taxon>
        <taxon>Chytridiomycota incertae sedis</taxon>
        <taxon>Chytridiomycetes</taxon>
        <taxon>Rhizophlyctidales</taxon>
        <taxon>Rhizophlyctidaceae</taxon>
        <taxon>Rhizophlyctis</taxon>
    </lineage>
</organism>
<name>A0AAD5WXH3_9FUNG</name>
<accession>A0AAD5WXH3</accession>
<evidence type="ECO:0000313" key="3">
    <source>
        <dbReference type="Proteomes" id="UP001212841"/>
    </source>
</evidence>
<protein>
    <submittedName>
        <fullName evidence="2">Uncharacterized protein</fullName>
    </submittedName>
</protein>
<feature type="non-terminal residue" evidence="2">
    <location>
        <position position="91"/>
    </location>
</feature>
<evidence type="ECO:0000256" key="1">
    <source>
        <dbReference type="SAM" id="MobiDB-lite"/>
    </source>
</evidence>
<sequence>MPHFHCQEELEAVLNKLTEQRDHYYHRLPQEVKNRYIHEIQEAFVEQALFDTLAEVSPEKFKAKAPSKRGKRQPKGKKKEEPGQAGEEAVA</sequence>
<gene>
    <name evidence="2" type="ORF">HK097_004299</name>
</gene>